<dbReference type="PROSITE" id="PS00290">
    <property type="entry name" value="IG_MHC"/>
    <property type="match status" value="1"/>
</dbReference>
<evidence type="ECO:0000313" key="4">
    <source>
        <dbReference type="EMBL" id="PIO24936.1"/>
    </source>
</evidence>
<keyword evidence="2" id="KW-0812">Transmembrane</keyword>
<evidence type="ECO:0000256" key="1">
    <source>
        <dbReference type="ARBA" id="ARBA00023319"/>
    </source>
</evidence>
<sequence>MSLNMESLGDGYASLHISNVTVYHRGTYMCNVIYSPESKEKEILFEALARPVLSILSAKVQRNTEDTLTCKATGFFPPEIKFTWYRDKEVLNKHFMEKPQEYENGTYQVTSTVTITPTDDDQNKISCKVQHDSLQEPLQRNFQLIYEETSSIVITVVCIILVLMTIISVGIGIFLWRRKYRKKDMGTFTVMDILPNPTKLIAGEETSLNCKATNCPENTSVTWLEKRRGQVYEIPESHGGDKQEEERLMDTQYGVISCREGPNFTSSLKFRPSVTNHKDVTFICRYSYGNKKKKKKIHCRAIYAKPQLLQPVSRSLIVSGELKYLITLEKFYPRNITIRWAHGVGEPQKALPSTEIFTDIPDGTYNVCSEVRIPEKLLKDPEFRVRVSWKHETLENLGYKDLSLRDSEYPWRPEMKEIQTPIVLHETPATLQCHISKYFPNTITVTWLRKSKNQELCEDSDKNTITPRREADNTYSCTASLTITPTLSVHQGAEYICRVDHPSLEKPIEKTKRLIVIAKPQMVEPIEITMGDSSRVLFTLNLQKFYPENIEIKWTYEYKDKKSKMTCNNNSKKYEDLTHGVTSVCSIPMKLFDDLQTKVYVTWKHESMEKPETRTLTIRGKEENISRSRSINILMKEYSVILNNNKSNCGNKIFILKGNST</sequence>
<dbReference type="InterPro" id="IPR013783">
    <property type="entry name" value="Ig-like_fold"/>
</dbReference>
<dbReference type="SMART" id="SM00407">
    <property type="entry name" value="IGc1"/>
    <property type="match status" value="2"/>
</dbReference>
<dbReference type="AlphaFoldDB" id="A0A2G9RAN4"/>
<evidence type="ECO:0000259" key="3">
    <source>
        <dbReference type="PROSITE" id="PS50835"/>
    </source>
</evidence>
<dbReference type="OrthoDB" id="10043043at2759"/>
<keyword evidence="2" id="KW-1133">Transmembrane helix</keyword>
<dbReference type="CDD" id="cd00098">
    <property type="entry name" value="IgC1"/>
    <property type="match status" value="1"/>
</dbReference>
<dbReference type="PANTHER" id="PTHR23411">
    <property type="entry name" value="TAPASIN"/>
    <property type="match status" value="1"/>
</dbReference>
<feature type="transmembrane region" description="Helical" evidence="2">
    <location>
        <begin position="152"/>
        <end position="176"/>
    </location>
</feature>
<name>A0A2G9RAN4_AQUCT</name>
<dbReference type="FunFam" id="2.60.40.10:FF:001774">
    <property type="entry name" value="Uncharacterized LOC100216153"/>
    <property type="match status" value="1"/>
</dbReference>
<dbReference type="Pfam" id="PF07654">
    <property type="entry name" value="C1-set"/>
    <property type="match status" value="2"/>
</dbReference>
<gene>
    <name evidence="4" type="ORF">AB205_0048850</name>
</gene>
<accession>A0A2G9RAN4</accession>
<dbReference type="FunFam" id="2.60.40.10:FF:001931">
    <property type="entry name" value="Uncharacterized LOC100216153"/>
    <property type="match status" value="2"/>
</dbReference>
<dbReference type="InterPro" id="IPR003597">
    <property type="entry name" value="Ig_C1-set"/>
</dbReference>
<organism evidence="4">
    <name type="scientific">Aquarana catesbeiana</name>
    <name type="common">American bullfrog</name>
    <name type="synonym">Rana catesbeiana</name>
    <dbReference type="NCBI Taxonomy" id="8400"/>
    <lineage>
        <taxon>Eukaryota</taxon>
        <taxon>Metazoa</taxon>
        <taxon>Chordata</taxon>
        <taxon>Craniata</taxon>
        <taxon>Vertebrata</taxon>
        <taxon>Euteleostomi</taxon>
        <taxon>Amphibia</taxon>
        <taxon>Batrachia</taxon>
        <taxon>Anura</taxon>
        <taxon>Neobatrachia</taxon>
        <taxon>Ranoidea</taxon>
        <taxon>Ranidae</taxon>
        <taxon>Aquarana</taxon>
    </lineage>
</organism>
<dbReference type="Gene3D" id="2.60.40.10">
    <property type="entry name" value="Immunoglobulins"/>
    <property type="match status" value="6"/>
</dbReference>
<reference evidence="4" key="1">
    <citation type="submission" date="2017-08" db="EMBL/GenBank/DDBJ databases">
        <title>Assembly of the North American Bullfrog Genome.</title>
        <authorList>
            <person name="Warren R.L."/>
            <person name="Vandervalk B.P."/>
            <person name="Kucuk E."/>
            <person name="Birol I."/>
            <person name="Helbing C."/>
            <person name="Pandoh P."/>
            <person name="Behsaz B."/>
            <person name="Mohamadi H."/>
            <person name="Chu J."/>
            <person name="Jackman S."/>
            <person name="Hammond S.A."/>
            <person name="Veldhoen N."/>
            <person name="Kirk H."/>
            <person name="Zhao Y."/>
            <person name="Coope R."/>
            <person name="Pleasance S."/>
            <person name="Moore R."/>
            <person name="Holt R."/>
        </authorList>
    </citation>
    <scope>NUCLEOTIDE SEQUENCE</scope>
    <source>
        <strain evidence="4">Bruno</strain>
        <tissue evidence="4">Liver</tissue>
    </source>
</reference>
<feature type="domain" description="Ig-like" evidence="3">
    <location>
        <begin position="413"/>
        <end position="509"/>
    </location>
</feature>
<dbReference type="InterPro" id="IPR036179">
    <property type="entry name" value="Ig-like_dom_sf"/>
</dbReference>
<dbReference type="SUPFAM" id="SSF48726">
    <property type="entry name" value="Immunoglobulin"/>
    <property type="match status" value="2"/>
</dbReference>
<proteinExistence type="predicted"/>
<feature type="domain" description="Ig-like" evidence="3">
    <location>
        <begin position="189"/>
        <end position="298"/>
    </location>
</feature>
<dbReference type="InterPro" id="IPR050380">
    <property type="entry name" value="Immune_Resp_Modulators"/>
</dbReference>
<keyword evidence="1" id="KW-0393">Immunoglobulin domain</keyword>
<evidence type="ECO:0000256" key="2">
    <source>
        <dbReference type="SAM" id="Phobius"/>
    </source>
</evidence>
<feature type="non-terminal residue" evidence="4">
    <location>
        <position position="661"/>
    </location>
</feature>
<feature type="domain" description="Ig-like" evidence="3">
    <location>
        <begin position="51"/>
        <end position="143"/>
    </location>
</feature>
<keyword evidence="2" id="KW-0472">Membrane</keyword>
<dbReference type="PROSITE" id="PS50835">
    <property type="entry name" value="IG_LIKE"/>
    <property type="match status" value="3"/>
</dbReference>
<dbReference type="InterPro" id="IPR003006">
    <property type="entry name" value="Ig/MHC_CS"/>
</dbReference>
<dbReference type="InterPro" id="IPR007110">
    <property type="entry name" value="Ig-like_dom"/>
</dbReference>
<protein>
    <recommendedName>
        <fullName evidence="3">Ig-like domain-containing protein</fullName>
    </recommendedName>
</protein>
<dbReference type="EMBL" id="KV948747">
    <property type="protein sequence ID" value="PIO24936.1"/>
    <property type="molecule type" value="Genomic_DNA"/>
</dbReference>